<dbReference type="EMBL" id="JAUEPR010000004">
    <property type="protein sequence ID" value="KAK0485623.1"/>
    <property type="molecule type" value="Genomic_DNA"/>
</dbReference>
<protein>
    <submittedName>
        <fullName evidence="2">Uncharacterized protein</fullName>
    </submittedName>
</protein>
<dbReference type="AlphaFoldDB" id="A0AA39UFY3"/>
<comment type="caution">
    <text evidence="2">The sequence shown here is derived from an EMBL/GenBank/DDBJ whole genome shotgun (WGS) entry which is preliminary data.</text>
</comment>
<feature type="region of interest" description="Disordered" evidence="1">
    <location>
        <begin position="89"/>
        <end position="112"/>
    </location>
</feature>
<feature type="compositionally biased region" description="Polar residues" evidence="1">
    <location>
        <begin position="379"/>
        <end position="394"/>
    </location>
</feature>
<feature type="region of interest" description="Disordered" evidence="1">
    <location>
        <begin position="47"/>
        <end position="71"/>
    </location>
</feature>
<evidence type="ECO:0000256" key="1">
    <source>
        <dbReference type="SAM" id="MobiDB-lite"/>
    </source>
</evidence>
<proteinExistence type="predicted"/>
<feature type="region of interest" description="Disordered" evidence="1">
    <location>
        <begin position="125"/>
        <end position="159"/>
    </location>
</feature>
<gene>
    <name evidence="2" type="ORF">IW261DRAFT_1661382</name>
</gene>
<evidence type="ECO:0000313" key="3">
    <source>
        <dbReference type="Proteomes" id="UP001175227"/>
    </source>
</evidence>
<organism evidence="2 3">
    <name type="scientific">Armillaria novae-zelandiae</name>
    <dbReference type="NCBI Taxonomy" id="153914"/>
    <lineage>
        <taxon>Eukaryota</taxon>
        <taxon>Fungi</taxon>
        <taxon>Dikarya</taxon>
        <taxon>Basidiomycota</taxon>
        <taxon>Agaricomycotina</taxon>
        <taxon>Agaricomycetes</taxon>
        <taxon>Agaricomycetidae</taxon>
        <taxon>Agaricales</taxon>
        <taxon>Marasmiineae</taxon>
        <taxon>Physalacriaceae</taxon>
        <taxon>Armillaria</taxon>
    </lineage>
</organism>
<feature type="compositionally biased region" description="Pro residues" evidence="1">
    <location>
        <begin position="125"/>
        <end position="135"/>
    </location>
</feature>
<feature type="compositionally biased region" description="Polar residues" evidence="1">
    <location>
        <begin position="47"/>
        <end position="68"/>
    </location>
</feature>
<name>A0AA39UFY3_9AGAR</name>
<feature type="compositionally biased region" description="Low complexity" evidence="1">
    <location>
        <begin position="100"/>
        <end position="112"/>
    </location>
</feature>
<feature type="region of interest" description="Disordered" evidence="1">
    <location>
        <begin position="372"/>
        <end position="427"/>
    </location>
</feature>
<accession>A0AA39UFY3</accession>
<reference evidence="2" key="1">
    <citation type="submission" date="2023-06" db="EMBL/GenBank/DDBJ databases">
        <authorList>
            <consortium name="Lawrence Berkeley National Laboratory"/>
            <person name="Ahrendt S."/>
            <person name="Sahu N."/>
            <person name="Indic B."/>
            <person name="Wong-Bajracharya J."/>
            <person name="Merenyi Z."/>
            <person name="Ke H.-M."/>
            <person name="Monk M."/>
            <person name="Kocsube S."/>
            <person name="Drula E."/>
            <person name="Lipzen A."/>
            <person name="Balint B."/>
            <person name="Henrissat B."/>
            <person name="Andreopoulos B."/>
            <person name="Martin F.M."/>
            <person name="Harder C.B."/>
            <person name="Rigling D."/>
            <person name="Ford K.L."/>
            <person name="Foster G.D."/>
            <person name="Pangilinan J."/>
            <person name="Papanicolaou A."/>
            <person name="Barry K."/>
            <person name="LaButti K."/>
            <person name="Viragh M."/>
            <person name="Koriabine M."/>
            <person name="Yan M."/>
            <person name="Riley R."/>
            <person name="Champramary S."/>
            <person name="Plett K.L."/>
            <person name="Tsai I.J."/>
            <person name="Slot J."/>
            <person name="Sipos G."/>
            <person name="Plett J."/>
            <person name="Nagy L.G."/>
            <person name="Grigoriev I.V."/>
        </authorList>
    </citation>
    <scope>NUCLEOTIDE SEQUENCE</scope>
    <source>
        <strain evidence="2">ICMP 16352</strain>
    </source>
</reference>
<sequence length="579" mass="62308">MAPPITHLSMHDIPASASKEDHILFGEDSASAQRSCRETYTHSGFTARQSDVNTTPNLFSVDSTSTNEWGGYRSIIPETQHNQSVQPLFPVEKEGDDGDPSGSNGEPNSPSNCNCNLHDPWCPSPPAGPPNPGGPGGPGGPGRPGSNPPNLPNSDPNDENRLMVEFMNLLRGLTCQVNNPPQQIIHTKVKVPDTFDGVDLRKLKVFIVSLQLNFNDRPNTFATVMSLQALYVQNLQILQPSQYTNSSFIQLLPPKQTLDLISSSVSKCLLYKLELVLELEQRPVFSKCTRRSPQVRSAVQQMLRITFHGLPELLEASTESESEEMAEPATGPKVSRASPPTGDASSSNEEGEEGIEWDAQALVAEEELVGEATDAGVEEQSSTPPGLDTGSSGLETPLAGQKHVAPASPVPPVATGEDAREPPLKKAKGFTRTGWLLMLNQRLREGWTQPAMHANMEAMQDEGLLLVGTSVLFFCVRAVTPVGSWQIRNSDNGHPSCAECLISSHSCPSCLAPATQAACPPMIPKAPTACRQVVVTVPHIGKVAHEYRRIEGAQMNPCLPVGGDSTTDFAFGLVERLGL</sequence>
<keyword evidence="3" id="KW-1185">Reference proteome</keyword>
<dbReference type="Proteomes" id="UP001175227">
    <property type="component" value="Unassembled WGS sequence"/>
</dbReference>
<evidence type="ECO:0000313" key="2">
    <source>
        <dbReference type="EMBL" id="KAK0485623.1"/>
    </source>
</evidence>
<feature type="region of interest" description="Disordered" evidence="1">
    <location>
        <begin position="316"/>
        <end position="355"/>
    </location>
</feature>